<dbReference type="PROSITE" id="PS50928">
    <property type="entry name" value="ABC_TM1"/>
    <property type="match status" value="1"/>
</dbReference>
<evidence type="ECO:0000259" key="8">
    <source>
        <dbReference type="PROSITE" id="PS50928"/>
    </source>
</evidence>
<dbReference type="SUPFAM" id="SSF161098">
    <property type="entry name" value="MetI-like"/>
    <property type="match status" value="1"/>
</dbReference>
<reference evidence="9 10" key="1">
    <citation type="submission" date="2019-06" db="EMBL/GenBank/DDBJ databases">
        <title>Rhodococcus spaelei sp. nov., isolated from a cave.</title>
        <authorList>
            <person name="Lee S.D."/>
        </authorList>
    </citation>
    <scope>NUCLEOTIDE SEQUENCE [LARGE SCALE GENOMIC DNA]</scope>
    <source>
        <strain evidence="9 10">C9-5</strain>
    </source>
</reference>
<dbReference type="InterPro" id="IPR000515">
    <property type="entry name" value="MetI-like"/>
</dbReference>
<dbReference type="PANTHER" id="PTHR43163:SF6">
    <property type="entry name" value="DIPEPTIDE TRANSPORT SYSTEM PERMEASE PROTEIN DPPB-RELATED"/>
    <property type="match status" value="1"/>
</dbReference>
<dbReference type="GO" id="GO:0071916">
    <property type="term" value="F:dipeptide transmembrane transporter activity"/>
    <property type="evidence" value="ECO:0007669"/>
    <property type="project" value="TreeGrafter"/>
</dbReference>
<dbReference type="PANTHER" id="PTHR43163">
    <property type="entry name" value="DIPEPTIDE TRANSPORT SYSTEM PERMEASE PROTEIN DPPB-RELATED"/>
    <property type="match status" value="1"/>
</dbReference>
<dbReference type="Gene3D" id="1.10.3720.10">
    <property type="entry name" value="MetI-like"/>
    <property type="match status" value="1"/>
</dbReference>
<feature type="transmembrane region" description="Helical" evidence="7">
    <location>
        <begin position="235"/>
        <end position="262"/>
    </location>
</feature>
<organism evidence="9 10">
    <name type="scientific">Rhodococcus spelaei</name>
    <dbReference type="NCBI Taxonomy" id="2546320"/>
    <lineage>
        <taxon>Bacteria</taxon>
        <taxon>Bacillati</taxon>
        <taxon>Actinomycetota</taxon>
        <taxon>Actinomycetes</taxon>
        <taxon>Mycobacteriales</taxon>
        <taxon>Nocardiaceae</taxon>
        <taxon>Rhodococcus</taxon>
    </lineage>
</organism>
<keyword evidence="5 7" id="KW-1133">Transmembrane helix</keyword>
<evidence type="ECO:0000256" key="7">
    <source>
        <dbReference type="RuleBase" id="RU363032"/>
    </source>
</evidence>
<keyword evidence="2 7" id="KW-0813">Transport</keyword>
<sequence length="316" mass="33244">MAVALARRLGIFVLTALVASVLVFALLSVLPGDPARIALGVQASAEEVARERTAMGLDAPLYQRYGSWLWGMLHGDMGTSYLTRQSVGPEIFDRLQVTAWVVGAGMVVALAMALPLGVAAAVRARRPDGLVIGGISQVGIAIPAFLAGVLLSTVFAVELGWLPSSGWQAPIEGVGGFLSYLALPALALGLVQGSVLTRYVRSAVLDELGEDYLRTARAKGLTRTQALLRHGLRNAAIPVVTVAGVQLTTLLIGAVVIERVFVIPGLGSLLLDKVSQRDMAEVQSIVMVLVLAVLVLNLLVDLVSTAIDPRMRSGAR</sequence>
<keyword evidence="6 7" id="KW-0472">Membrane</keyword>
<comment type="caution">
    <text evidence="9">The sequence shown here is derived from an EMBL/GenBank/DDBJ whole genome shotgun (WGS) entry which is preliminary data.</text>
</comment>
<feature type="transmembrane region" description="Helical" evidence="7">
    <location>
        <begin position="177"/>
        <end position="196"/>
    </location>
</feature>
<name>A0A541B7U5_9NOCA</name>
<evidence type="ECO:0000256" key="4">
    <source>
        <dbReference type="ARBA" id="ARBA00022692"/>
    </source>
</evidence>
<dbReference type="OrthoDB" id="147639at2"/>
<keyword evidence="10" id="KW-1185">Reference proteome</keyword>
<dbReference type="RefSeq" id="WP_142100664.1">
    <property type="nucleotide sequence ID" value="NZ_VIGH01000006.1"/>
</dbReference>
<dbReference type="InterPro" id="IPR045621">
    <property type="entry name" value="BPD_transp_1_N"/>
</dbReference>
<keyword evidence="3" id="KW-1003">Cell membrane</keyword>
<evidence type="ECO:0000256" key="2">
    <source>
        <dbReference type="ARBA" id="ARBA00022448"/>
    </source>
</evidence>
<dbReference type="GO" id="GO:0005886">
    <property type="term" value="C:plasma membrane"/>
    <property type="evidence" value="ECO:0007669"/>
    <property type="project" value="UniProtKB-SubCell"/>
</dbReference>
<dbReference type="Pfam" id="PF00528">
    <property type="entry name" value="BPD_transp_1"/>
    <property type="match status" value="1"/>
</dbReference>
<gene>
    <name evidence="9" type="ORF">FK531_15065</name>
</gene>
<dbReference type="Pfam" id="PF19300">
    <property type="entry name" value="BPD_transp_1_N"/>
    <property type="match status" value="1"/>
</dbReference>
<evidence type="ECO:0000256" key="6">
    <source>
        <dbReference type="ARBA" id="ARBA00023136"/>
    </source>
</evidence>
<dbReference type="EMBL" id="VIGH01000006">
    <property type="protein sequence ID" value="TQF68401.1"/>
    <property type="molecule type" value="Genomic_DNA"/>
</dbReference>
<evidence type="ECO:0000313" key="9">
    <source>
        <dbReference type="EMBL" id="TQF68401.1"/>
    </source>
</evidence>
<dbReference type="Proteomes" id="UP000316256">
    <property type="component" value="Unassembled WGS sequence"/>
</dbReference>
<comment type="similarity">
    <text evidence="7">Belongs to the binding-protein-dependent transport system permease family.</text>
</comment>
<evidence type="ECO:0000313" key="10">
    <source>
        <dbReference type="Proteomes" id="UP000316256"/>
    </source>
</evidence>
<evidence type="ECO:0000256" key="1">
    <source>
        <dbReference type="ARBA" id="ARBA00004651"/>
    </source>
</evidence>
<dbReference type="CDD" id="cd06261">
    <property type="entry name" value="TM_PBP2"/>
    <property type="match status" value="1"/>
</dbReference>
<evidence type="ECO:0000256" key="3">
    <source>
        <dbReference type="ARBA" id="ARBA00022475"/>
    </source>
</evidence>
<keyword evidence="4 7" id="KW-0812">Transmembrane</keyword>
<feature type="transmembrane region" description="Helical" evidence="7">
    <location>
        <begin position="97"/>
        <end position="122"/>
    </location>
</feature>
<proteinExistence type="inferred from homology"/>
<feature type="domain" description="ABC transmembrane type-1" evidence="8">
    <location>
        <begin position="95"/>
        <end position="300"/>
    </location>
</feature>
<feature type="transmembrane region" description="Helical" evidence="7">
    <location>
        <begin position="129"/>
        <end position="157"/>
    </location>
</feature>
<dbReference type="AlphaFoldDB" id="A0A541B7U5"/>
<evidence type="ECO:0000256" key="5">
    <source>
        <dbReference type="ARBA" id="ARBA00022989"/>
    </source>
</evidence>
<accession>A0A541B7U5</accession>
<feature type="transmembrane region" description="Helical" evidence="7">
    <location>
        <begin position="282"/>
        <end position="303"/>
    </location>
</feature>
<dbReference type="InterPro" id="IPR035906">
    <property type="entry name" value="MetI-like_sf"/>
</dbReference>
<comment type="subcellular location">
    <subcellularLocation>
        <location evidence="1 7">Cell membrane</location>
        <topology evidence="1 7">Multi-pass membrane protein</topology>
    </subcellularLocation>
</comment>
<protein>
    <submittedName>
        <fullName evidence="9">ABC transporter permease</fullName>
    </submittedName>
</protein>